<keyword evidence="4" id="KW-0560">Oxidoreductase</keyword>
<sequence>MALSIYPIASDFAAEIGDVDLSRPLSLEDREAIKQAFWKYAVLIFPQQTMTQQQHVDFATIFGPLETTIQKHRTDEALRIREDIADVSNLDANNQVWGETSRQRMFQLGNRLWHTDSTFRKVPAKASLLYGRTVAPIGGHTEFADMRAAYDALPAAMKNRIDKLIVEHSIFTSRAKLGFTAFSDEEHAALPPVPQVLVRTIPENDRRSLYLASHAGRVFGLPDAEAAELLEMLTAHATQRQFVYTHRWRQHDLLIWDNRCTMHRGTEFDDLRWKRDMQRATVSEPANSCEMAGVTVPVAA</sequence>
<dbReference type="AlphaFoldDB" id="A0A368XIQ6"/>
<evidence type="ECO:0000256" key="5">
    <source>
        <dbReference type="ARBA" id="ARBA00023004"/>
    </source>
</evidence>
<protein>
    <submittedName>
        <fullName evidence="7">Alpha-ketoglutarate-dependent 2,4-dichlorophenoxyacetate dioxygenase</fullName>
    </submittedName>
</protein>
<dbReference type="RefSeq" id="WP_114471393.1">
    <property type="nucleotide sequence ID" value="NZ_QPJK01000010.1"/>
</dbReference>
<dbReference type="EMBL" id="QPJK01000010">
    <property type="protein sequence ID" value="RCW66898.1"/>
    <property type="molecule type" value="Genomic_DNA"/>
</dbReference>
<evidence type="ECO:0000256" key="3">
    <source>
        <dbReference type="ARBA" id="ARBA00022964"/>
    </source>
</evidence>
<dbReference type="Pfam" id="PF02668">
    <property type="entry name" value="TauD"/>
    <property type="match status" value="1"/>
</dbReference>
<dbReference type="InterPro" id="IPR051178">
    <property type="entry name" value="TfdA_dioxygenase"/>
</dbReference>
<dbReference type="Proteomes" id="UP000252884">
    <property type="component" value="Unassembled WGS sequence"/>
</dbReference>
<evidence type="ECO:0000256" key="1">
    <source>
        <dbReference type="ARBA" id="ARBA00005896"/>
    </source>
</evidence>
<dbReference type="GO" id="GO:0046872">
    <property type="term" value="F:metal ion binding"/>
    <property type="evidence" value="ECO:0007669"/>
    <property type="project" value="UniProtKB-KW"/>
</dbReference>
<proteinExistence type="inferred from homology"/>
<dbReference type="InterPro" id="IPR003819">
    <property type="entry name" value="TauD/TfdA-like"/>
</dbReference>
<keyword evidence="3 7" id="KW-0223">Dioxygenase</keyword>
<dbReference type="InterPro" id="IPR042098">
    <property type="entry name" value="TauD-like_sf"/>
</dbReference>
<evidence type="ECO:0000313" key="8">
    <source>
        <dbReference type="Proteomes" id="UP000252884"/>
    </source>
</evidence>
<comment type="caution">
    <text evidence="7">The sequence shown here is derived from an EMBL/GenBank/DDBJ whole genome shotgun (WGS) entry which is preliminary data.</text>
</comment>
<evidence type="ECO:0000313" key="7">
    <source>
        <dbReference type="EMBL" id="RCW66898.1"/>
    </source>
</evidence>
<reference evidence="7 8" key="1">
    <citation type="submission" date="2018-07" db="EMBL/GenBank/DDBJ databases">
        <title>Genomic Encyclopedia of Type Strains, Phase IV (KMG-IV): sequencing the most valuable type-strain genomes for metagenomic binning, comparative biology and taxonomic classification.</title>
        <authorList>
            <person name="Goeker M."/>
        </authorList>
    </citation>
    <scope>NUCLEOTIDE SEQUENCE [LARGE SCALE GENOMIC DNA]</scope>
    <source>
        <strain evidence="7 8">DSM 21634</strain>
    </source>
</reference>
<dbReference type="SUPFAM" id="SSF51197">
    <property type="entry name" value="Clavaminate synthase-like"/>
    <property type="match status" value="1"/>
</dbReference>
<dbReference type="PANTHER" id="PTHR43779">
    <property type="entry name" value="DIOXYGENASE RV0097-RELATED"/>
    <property type="match status" value="1"/>
</dbReference>
<gene>
    <name evidence="7" type="ORF">DES41_110263</name>
</gene>
<dbReference type="OrthoDB" id="8893262at2"/>
<evidence type="ECO:0000259" key="6">
    <source>
        <dbReference type="Pfam" id="PF02668"/>
    </source>
</evidence>
<feature type="domain" description="TauD/TfdA-like" evidence="6">
    <location>
        <begin position="5"/>
        <end position="281"/>
    </location>
</feature>
<keyword evidence="5" id="KW-0408">Iron</keyword>
<dbReference type="GO" id="GO:0016706">
    <property type="term" value="F:2-oxoglutarate-dependent dioxygenase activity"/>
    <property type="evidence" value="ECO:0007669"/>
    <property type="project" value="UniProtKB-ARBA"/>
</dbReference>
<keyword evidence="8" id="KW-1185">Reference proteome</keyword>
<evidence type="ECO:0000256" key="2">
    <source>
        <dbReference type="ARBA" id="ARBA00022723"/>
    </source>
</evidence>
<dbReference type="Gene3D" id="3.60.130.10">
    <property type="entry name" value="Clavaminate synthase-like"/>
    <property type="match status" value="1"/>
</dbReference>
<organism evidence="7 8">
    <name type="scientific">Pseudorhodoferax soli</name>
    <dbReference type="NCBI Taxonomy" id="545864"/>
    <lineage>
        <taxon>Bacteria</taxon>
        <taxon>Pseudomonadati</taxon>
        <taxon>Pseudomonadota</taxon>
        <taxon>Betaproteobacteria</taxon>
        <taxon>Burkholderiales</taxon>
        <taxon>Comamonadaceae</taxon>
    </lineage>
</organism>
<evidence type="ECO:0000256" key="4">
    <source>
        <dbReference type="ARBA" id="ARBA00023002"/>
    </source>
</evidence>
<keyword evidence="2" id="KW-0479">Metal-binding</keyword>
<dbReference type="PANTHER" id="PTHR43779:SF3">
    <property type="entry name" value="(3R)-3-[(CARBOXYMETHYL)AMINO]FATTY ACID OXYGENASE_DECARBOXYLASE"/>
    <property type="match status" value="1"/>
</dbReference>
<name>A0A368XIQ6_9BURK</name>
<accession>A0A368XIQ6</accession>
<comment type="similarity">
    <text evidence="1">Belongs to the TfdA dioxygenase family.</text>
</comment>